<name>A0ABU7MK94_9ACTN</name>
<dbReference type="Proteomes" id="UP001347146">
    <property type="component" value="Unassembled WGS sequence"/>
</dbReference>
<reference evidence="1 2" key="1">
    <citation type="submission" date="2024-01" db="EMBL/GenBank/DDBJ databases">
        <title>Draft genome sequence of Gordonia sp. LSe1-13.</title>
        <authorList>
            <person name="Suphannarot A."/>
            <person name="Mingma R."/>
        </authorList>
    </citation>
    <scope>NUCLEOTIDE SEQUENCE [LARGE SCALE GENOMIC DNA]</scope>
    <source>
        <strain evidence="1 2">LSe1-13</strain>
    </source>
</reference>
<keyword evidence="2" id="KW-1185">Reference proteome</keyword>
<organism evidence="1 2">
    <name type="scientific">Gordonia sesuvii</name>
    <dbReference type="NCBI Taxonomy" id="3116777"/>
    <lineage>
        <taxon>Bacteria</taxon>
        <taxon>Bacillati</taxon>
        <taxon>Actinomycetota</taxon>
        <taxon>Actinomycetes</taxon>
        <taxon>Mycobacteriales</taxon>
        <taxon>Gordoniaceae</taxon>
        <taxon>Gordonia</taxon>
    </lineage>
</organism>
<dbReference type="Pfam" id="PF11964">
    <property type="entry name" value="SpoIIAA-like"/>
    <property type="match status" value="2"/>
</dbReference>
<feature type="non-terminal residue" evidence="1">
    <location>
        <position position="279"/>
    </location>
</feature>
<sequence length="279" mass="29263">MISTIDGLPPGIDGVRVSGTVTRADYDDVVAPLVAAAAATGRRLRVVAVLDSSFTGITPDAVWEDLELGMRALPLFDGCAVVSDRESVRIACRVAAVVAPYSLAVFPEAQQDSAVSWLVGLPAAGFAIDLRPDDGIAVVRVDRPLRAADFDRLTREIESWSAAHGELGGLVLVAPSFPGWENVEGMVRHVTFLLEEHRRVHRIALAVDGLLPTVAPALAGAVLHPAVTHVAHRDVEAAIAWAAAGKPAAVESGHPVSTEPAGIRETHAGLVVLAGDRAY</sequence>
<gene>
    <name evidence="1" type="ORF">VZC37_24665</name>
</gene>
<dbReference type="Gene3D" id="3.40.50.10600">
    <property type="entry name" value="SpoIIaa-like domains"/>
    <property type="match status" value="2"/>
</dbReference>
<dbReference type="SUPFAM" id="SSF52091">
    <property type="entry name" value="SpoIIaa-like"/>
    <property type="match status" value="2"/>
</dbReference>
<dbReference type="EMBL" id="JAZDUF010000022">
    <property type="protein sequence ID" value="MEE3853547.1"/>
    <property type="molecule type" value="Genomic_DNA"/>
</dbReference>
<dbReference type="InterPro" id="IPR021866">
    <property type="entry name" value="SpoIIAA-like"/>
</dbReference>
<comment type="caution">
    <text evidence="1">The sequence shown here is derived from an EMBL/GenBank/DDBJ whole genome shotgun (WGS) entry which is preliminary data.</text>
</comment>
<dbReference type="InterPro" id="IPR038396">
    <property type="entry name" value="SpoIIAA-like_sf"/>
</dbReference>
<protein>
    <submittedName>
        <fullName evidence="1">STAS/SEC14 domain-containing protein</fullName>
    </submittedName>
</protein>
<accession>A0ABU7MK94</accession>
<evidence type="ECO:0000313" key="2">
    <source>
        <dbReference type="Proteomes" id="UP001347146"/>
    </source>
</evidence>
<dbReference type="RefSeq" id="WP_330437426.1">
    <property type="nucleotide sequence ID" value="NZ_JAZDUF010000022.1"/>
</dbReference>
<proteinExistence type="predicted"/>
<evidence type="ECO:0000313" key="1">
    <source>
        <dbReference type="EMBL" id="MEE3853547.1"/>
    </source>
</evidence>
<dbReference type="InterPro" id="IPR036513">
    <property type="entry name" value="STAS_dom_sf"/>
</dbReference>